<evidence type="ECO:0000313" key="15">
    <source>
        <dbReference type="EMBL" id="OMO82572.1"/>
    </source>
</evidence>
<dbReference type="InterPro" id="IPR003591">
    <property type="entry name" value="Leu-rich_rpt_typical-subtyp"/>
</dbReference>
<keyword evidence="16" id="KW-1185">Reference proteome</keyword>
<dbReference type="Proteomes" id="UP000188268">
    <property type="component" value="Unassembled WGS sequence"/>
</dbReference>
<accession>A0A1R3IJ05</accession>
<dbReference type="Pfam" id="PF08263">
    <property type="entry name" value="LRRNT_2"/>
    <property type="match status" value="1"/>
</dbReference>
<dbReference type="InterPro" id="IPR001611">
    <property type="entry name" value="Leu-rich_rpt"/>
</dbReference>
<dbReference type="FunFam" id="3.80.10.10:FF:000691">
    <property type="entry name" value="Putative LRR receptor-like serine/threonine-protein kinase"/>
    <property type="match status" value="1"/>
</dbReference>
<dbReference type="PANTHER" id="PTHR48052">
    <property type="entry name" value="UNNAMED PRODUCT"/>
    <property type="match status" value="1"/>
</dbReference>
<evidence type="ECO:0000256" key="4">
    <source>
        <dbReference type="ARBA" id="ARBA00022614"/>
    </source>
</evidence>
<keyword evidence="4" id="KW-0433">Leucine-rich repeat</keyword>
<dbReference type="InterPro" id="IPR032675">
    <property type="entry name" value="LRR_dom_sf"/>
</dbReference>
<dbReference type="PROSITE" id="PS51450">
    <property type="entry name" value="LRR"/>
    <property type="match status" value="1"/>
</dbReference>
<feature type="region of interest" description="Disordered" evidence="13">
    <location>
        <begin position="684"/>
        <end position="710"/>
    </location>
</feature>
<protein>
    <recommendedName>
        <fullName evidence="14">Leucine-rich repeat-containing N-terminal plant-type domain-containing protein</fullName>
    </recommendedName>
</protein>
<feature type="coiled-coil region" evidence="12">
    <location>
        <begin position="883"/>
        <end position="910"/>
    </location>
</feature>
<evidence type="ECO:0000256" key="9">
    <source>
        <dbReference type="ARBA" id="ARBA00023136"/>
    </source>
</evidence>
<evidence type="ECO:0000256" key="5">
    <source>
        <dbReference type="ARBA" id="ARBA00022692"/>
    </source>
</evidence>
<dbReference type="Gramene" id="OMO82572">
    <property type="protein sequence ID" value="OMO82572"/>
    <property type="gene ID" value="CCACVL1_11885"/>
</dbReference>
<evidence type="ECO:0000256" key="11">
    <source>
        <dbReference type="ARBA" id="ARBA00023180"/>
    </source>
</evidence>
<dbReference type="Pfam" id="PF00560">
    <property type="entry name" value="LRR_1"/>
    <property type="match status" value="4"/>
</dbReference>
<keyword evidence="7" id="KW-0677">Repeat</keyword>
<evidence type="ECO:0000256" key="6">
    <source>
        <dbReference type="ARBA" id="ARBA00022729"/>
    </source>
</evidence>
<dbReference type="Gene3D" id="3.80.10.10">
    <property type="entry name" value="Ribonuclease Inhibitor"/>
    <property type="match status" value="5"/>
</dbReference>
<dbReference type="OMA" id="PSELANX"/>
<evidence type="ECO:0000256" key="12">
    <source>
        <dbReference type="SAM" id="Coils"/>
    </source>
</evidence>
<reference evidence="15 16" key="1">
    <citation type="submission" date="2013-09" db="EMBL/GenBank/DDBJ databases">
        <title>Corchorus capsularis genome sequencing.</title>
        <authorList>
            <person name="Alam M."/>
            <person name="Haque M.S."/>
            <person name="Islam M.S."/>
            <person name="Emdad E.M."/>
            <person name="Islam M.M."/>
            <person name="Ahmed B."/>
            <person name="Halim A."/>
            <person name="Hossen Q.M.M."/>
            <person name="Hossain M.Z."/>
            <person name="Ahmed R."/>
            <person name="Khan M.M."/>
            <person name="Islam R."/>
            <person name="Rashid M.M."/>
            <person name="Khan S.A."/>
            <person name="Rahman M.S."/>
            <person name="Alam M."/>
        </authorList>
    </citation>
    <scope>NUCLEOTIDE SEQUENCE [LARGE SCALE GENOMIC DNA]</scope>
    <source>
        <strain evidence="16">cv. CVL-1</strain>
        <tissue evidence="15">Whole seedling</tissue>
    </source>
</reference>
<keyword evidence="5" id="KW-0812">Transmembrane</keyword>
<evidence type="ECO:0000259" key="14">
    <source>
        <dbReference type="Pfam" id="PF08263"/>
    </source>
</evidence>
<comment type="similarity">
    <text evidence="2">Belongs to the RLP family.</text>
</comment>
<sequence length="911" mass="102260">MVFHGRSLIFAAASENSLDTDKEILLNLKSFLLERNPVNIGLYQEWNQTSSNPCNWHGILCSPDRERVTGIDLSDSKITGNMFKNFSALTQLQYLDLSKNTLGGAILDDLNRCHNLVYLNLSYNLFENELNLAGLTSLEKLDLSTNRFHGDLKLSFPAICSKLVVANLSVNNFTGRIDDCFDGCRNLQYLDLSTNNFFGYIWTGFSSLVEFSVSENNVTGPMSASMFVDNCSLLALDLSQNMFQGEVPREISNCMNLIVLNLWGNNFTGSIPSQIGSISTLEALFLGSNSFSRVIPESLLNLKKLASLDLSRNNFGGEIQDIFGRFTQLKSLVLQGNSYSGGINSSGIHRLPNISNLDLSYNNFSGHLPVEISQMPSLKFLILAYNEFIGVIPLEYGNLSQLEALDLSFNRLSGSIPPSLGNLSSLLWLMLAYNSLTGEIPSEIGDCSSLLWINLAYNQLSGAIPDEVTNIGRNATPTFESNRKGYQMFASPSKCLVTDRLLNVDNSPFRSVTTRSWKDCRSKWDQLLRGYGIYSVCAVGSSVRTFEISGYIQLSGNQLTGEVPQDIGKMRNLRMLYLGSNEFYGKLPTEIGNLPLLDLNISWNRFSDKIPEEIGNMRCLRNLDLSCNNFSGAFPMQLSNLNELSKFNISFNPSLSGKIPESGQLATLGKDSFLGNPLLETPSFFNSDDDQHPPTPPPSNSQDEDELGTDGGGVQLEWEALLIGYGCGMVFAVAVVYITFLKGEPKWFLTAVDGIHLWRAKRLQKKNARRRGEQLVDNKQRSLECLQIMLYQWEFKQLQQENDRLKNQNKELKEHKQKLEGQLVEMENFVKAKEQDSSHLEENISSFQQEVSTQIRNNCRAIENLWPEKTEIEKQVRVLQGELASEALKTEELESKIAMLQKRRHQEIQEE</sequence>
<keyword evidence="3" id="KW-1003">Cell membrane</keyword>
<keyword evidence="10" id="KW-0675">Receptor</keyword>
<keyword evidence="8" id="KW-1133">Transmembrane helix</keyword>
<dbReference type="OrthoDB" id="676979at2759"/>
<dbReference type="SUPFAM" id="SSF52058">
    <property type="entry name" value="L domain-like"/>
    <property type="match status" value="2"/>
</dbReference>
<feature type="coiled-coil region" evidence="12">
    <location>
        <begin position="788"/>
        <end position="850"/>
    </location>
</feature>
<dbReference type="GO" id="GO:0005886">
    <property type="term" value="C:plasma membrane"/>
    <property type="evidence" value="ECO:0007669"/>
    <property type="project" value="UniProtKB-SubCell"/>
</dbReference>
<comment type="caution">
    <text evidence="15">The sequence shown here is derived from an EMBL/GenBank/DDBJ whole genome shotgun (WGS) entry which is preliminary data.</text>
</comment>
<organism evidence="15 16">
    <name type="scientific">Corchorus capsularis</name>
    <name type="common">Jute</name>
    <dbReference type="NCBI Taxonomy" id="210143"/>
    <lineage>
        <taxon>Eukaryota</taxon>
        <taxon>Viridiplantae</taxon>
        <taxon>Streptophyta</taxon>
        <taxon>Embryophyta</taxon>
        <taxon>Tracheophyta</taxon>
        <taxon>Spermatophyta</taxon>
        <taxon>Magnoliopsida</taxon>
        <taxon>eudicotyledons</taxon>
        <taxon>Gunneridae</taxon>
        <taxon>Pentapetalae</taxon>
        <taxon>rosids</taxon>
        <taxon>malvids</taxon>
        <taxon>Malvales</taxon>
        <taxon>Malvaceae</taxon>
        <taxon>Grewioideae</taxon>
        <taxon>Apeibeae</taxon>
        <taxon>Corchorus</taxon>
    </lineage>
</organism>
<keyword evidence="12" id="KW-0175">Coiled coil</keyword>
<keyword evidence="9" id="KW-0472">Membrane</keyword>
<dbReference type="InterPro" id="IPR013210">
    <property type="entry name" value="LRR_N_plant-typ"/>
</dbReference>
<dbReference type="AlphaFoldDB" id="A0A1R3IJ05"/>
<evidence type="ECO:0000256" key="8">
    <source>
        <dbReference type="ARBA" id="ARBA00022989"/>
    </source>
</evidence>
<evidence type="ECO:0000256" key="1">
    <source>
        <dbReference type="ARBA" id="ARBA00004251"/>
    </source>
</evidence>
<dbReference type="PANTHER" id="PTHR48052:SF87">
    <property type="entry name" value="NON-SPECIFIC SERINE_THREONINE PROTEIN KINASE"/>
    <property type="match status" value="1"/>
</dbReference>
<keyword evidence="11" id="KW-0325">Glycoprotein</keyword>
<evidence type="ECO:0000256" key="13">
    <source>
        <dbReference type="SAM" id="MobiDB-lite"/>
    </source>
</evidence>
<evidence type="ECO:0000256" key="3">
    <source>
        <dbReference type="ARBA" id="ARBA00022475"/>
    </source>
</evidence>
<keyword evidence="6" id="KW-0732">Signal</keyword>
<dbReference type="STRING" id="210143.A0A1R3IJ05"/>
<proteinExistence type="inferred from homology"/>
<dbReference type="EMBL" id="AWWV01009997">
    <property type="protein sequence ID" value="OMO82572.1"/>
    <property type="molecule type" value="Genomic_DNA"/>
</dbReference>
<name>A0A1R3IJ05_COCAP</name>
<comment type="subcellular location">
    <subcellularLocation>
        <location evidence="1">Cell membrane</location>
        <topology evidence="1">Single-pass type I membrane protein</topology>
    </subcellularLocation>
</comment>
<evidence type="ECO:0000256" key="2">
    <source>
        <dbReference type="ARBA" id="ARBA00009592"/>
    </source>
</evidence>
<evidence type="ECO:0000313" key="16">
    <source>
        <dbReference type="Proteomes" id="UP000188268"/>
    </source>
</evidence>
<dbReference type="FunFam" id="3.80.10.10:FF:000041">
    <property type="entry name" value="LRR receptor-like serine/threonine-protein kinase ERECTA"/>
    <property type="match status" value="1"/>
</dbReference>
<gene>
    <name evidence="15" type="ORF">CCACVL1_11885</name>
</gene>
<evidence type="ECO:0000256" key="10">
    <source>
        <dbReference type="ARBA" id="ARBA00023170"/>
    </source>
</evidence>
<dbReference type="SUPFAM" id="SSF52047">
    <property type="entry name" value="RNI-like"/>
    <property type="match status" value="1"/>
</dbReference>
<dbReference type="Pfam" id="PF13855">
    <property type="entry name" value="LRR_8"/>
    <property type="match status" value="4"/>
</dbReference>
<dbReference type="PRINTS" id="PR00019">
    <property type="entry name" value="LEURICHRPT"/>
</dbReference>
<dbReference type="SMART" id="SM00369">
    <property type="entry name" value="LRR_TYP"/>
    <property type="match status" value="7"/>
</dbReference>
<evidence type="ECO:0000256" key="7">
    <source>
        <dbReference type="ARBA" id="ARBA00022737"/>
    </source>
</evidence>
<feature type="domain" description="Leucine-rich repeat-containing N-terminal plant-type" evidence="14">
    <location>
        <begin position="19"/>
        <end position="62"/>
    </location>
</feature>